<evidence type="ECO:0000313" key="2">
    <source>
        <dbReference type="Proteomes" id="UP000789920"/>
    </source>
</evidence>
<sequence>DEGICEASQDDCDNDILLDAEASSNMSFNVLSSSNMLFDISALSD</sequence>
<keyword evidence="2" id="KW-1185">Reference proteome</keyword>
<feature type="non-terminal residue" evidence="1">
    <location>
        <position position="45"/>
    </location>
</feature>
<evidence type="ECO:0000313" key="1">
    <source>
        <dbReference type="EMBL" id="CAG8851218.1"/>
    </source>
</evidence>
<organism evidence="1 2">
    <name type="scientific">Racocetra persica</name>
    <dbReference type="NCBI Taxonomy" id="160502"/>
    <lineage>
        <taxon>Eukaryota</taxon>
        <taxon>Fungi</taxon>
        <taxon>Fungi incertae sedis</taxon>
        <taxon>Mucoromycota</taxon>
        <taxon>Glomeromycotina</taxon>
        <taxon>Glomeromycetes</taxon>
        <taxon>Diversisporales</taxon>
        <taxon>Gigasporaceae</taxon>
        <taxon>Racocetra</taxon>
    </lineage>
</organism>
<dbReference type="Proteomes" id="UP000789920">
    <property type="component" value="Unassembled WGS sequence"/>
</dbReference>
<dbReference type="EMBL" id="CAJVQC010174912">
    <property type="protein sequence ID" value="CAG8851218.1"/>
    <property type="molecule type" value="Genomic_DNA"/>
</dbReference>
<feature type="non-terminal residue" evidence="1">
    <location>
        <position position="1"/>
    </location>
</feature>
<protein>
    <submittedName>
        <fullName evidence="1">19555_t:CDS:1</fullName>
    </submittedName>
</protein>
<gene>
    <name evidence="1" type="ORF">RPERSI_LOCUS36466</name>
</gene>
<proteinExistence type="predicted"/>
<reference evidence="1" key="1">
    <citation type="submission" date="2021-06" db="EMBL/GenBank/DDBJ databases">
        <authorList>
            <person name="Kallberg Y."/>
            <person name="Tangrot J."/>
            <person name="Rosling A."/>
        </authorList>
    </citation>
    <scope>NUCLEOTIDE SEQUENCE</scope>
    <source>
        <strain evidence="1">MA461A</strain>
    </source>
</reference>
<accession>A0ACA9SWY5</accession>
<comment type="caution">
    <text evidence="1">The sequence shown here is derived from an EMBL/GenBank/DDBJ whole genome shotgun (WGS) entry which is preliminary data.</text>
</comment>
<name>A0ACA9SWY5_9GLOM</name>